<accession>G0EEX4</accession>
<dbReference type="EMBL" id="CP002838">
    <property type="protein sequence ID" value="AEM38088.1"/>
    <property type="molecule type" value="Genomic_DNA"/>
</dbReference>
<protein>
    <submittedName>
        <fullName evidence="2">PUA domain containing protein</fullName>
    </submittedName>
</protein>
<dbReference type="SUPFAM" id="SSF88802">
    <property type="entry name" value="Pre-PUA domain"/>
    <property type="match status" value="1"/>
</dbReference>
<name>G0EEX4_PYRF1</name>
<evidence type="ECO:0000313" key="3">
    <source>
        <dbReference type="Proteomes" id="UP000001037"/>
    </source>
</evidence>
<dbReference type="PANTHER" id="PTHR12217">
    <property type="entry name" value="EUKARYOTIC TRANSLATION INITIATION FACTOR 2D"/>
    <property type="match status" value="1"/>
</dbReference>
<dbReference type="Gene3D" id="2.30.130.10">
    <property type="entry name" value="PUA domain"/>
    <property type="match status" value="1"/>
</dbReference>
<dbReference type="PANTHER" id="PTHR12217:SF4">
    <property type="entry name" value="EUKARYOTIC TRANSLATION INITIATION FACTOR 2D"/>
    <property type="match status" value="1"/>
</dbReference>
<dbReference type="HOGENOM" id="CLU_090468_1_1_2"/>
<evidence type="ECO:0000259" key="1">
    <source>
        <dbReference type="SMART" id="SM00359"/>
    </source>
</evidence>
<organism evidence="2 3">
    <name type="scientific">Pyrolobus fumarii (strain DSM 11204 / 1A)</name>
    <dbReference type="NCBI Taxonomy" id="694429"/>
    <lineage>
        <taxon>Archaea</taxon>
        <taxon>Thermoproteota</taxon>
        <taxon>Thermoprotei</taxon>
        <taxon>Desulfurococcales</taxon>
        <taxon>Pyrodictiaceae</taxon>
        <taxon>Pyrolobus</taxon>
    </lineage>
</organism>
<dbReference type="eggNOG" id="arCOG00985">
    <property type="taxonomic scope" value="Archaea"/>
</dbReference>
<dbReference type="InterPro" id="IPR039757">
    <property type="entry name" value="EIF2D"/>
</dbReference>
<dbReference type="NCBIfam" id="TIGR00451">
    <property type="entry name" value="unchar_dom_2"/>
    <property type="match status" value="1"/>
</dbReference>
<sequence>MRRWKLSKRDRRKLLEEIKSRWPEVPLSSEPDVEVISDKKEGIEELYIIDGKPAFARIENKLIPLISYLLDVGVDWLPRIIVDEGAVRPLTRGANLMRPGIVSVEGEFNRGDIVVILEPVKRIPIAVHEALVDSSEVANMERGVVSKRLHYMGDRLWKYARSV</sequence>
<dbReference type="GO" id="GO:0003743">
    <property type="term" value="F:translation initiation factor activity"/>
    <property type="evidence" value="ECO:0007669"/>
    <property type="project" value="InterPro"/>
</dbReference>
<dbReference type="SMART" id="SM00359">
    <property type="entry name" value="PUA"/>
    <property type="match status" value="1"/>
</dbReference>
<dbReference type="InterPro" id="IPR002478">
    <property type="entry name" value="PUA"/>
</dbReference>
<dbReference type="OrthoDB" id="27972at2157"/>
<dbReference type="InterPro" id="IPR036974">
    <property type="entry name" value="PUA_sf"/>
</dbReference>
<dbReference type="InParanoid" id="G0EEX4"/>
<dbReference type="PIRSF" id="PIRSF005067">
    <property type="entry name" value="Tma_RNA-bind_prd"/>
    <property type="match status" value="1"/>
</dbReference>
<evidence type="ECO:0000313" key="2">
    <source>
        <dbReference type="EMBL" id="AEM38088.1"/>
    </source>
</evidence>
<dbReference type="Pfam" id="PF01472">
    <property type="entry name" value="PUA"/>
    <property type="match status" value="1"/>
</dbReference>
<gene>
    <name evidence="2" type="ordered locus">Pyrfu_0216</name>
</gene>
<dbReference type="InterPro" id="IPR016437">
    <property type="entry name" value="MCT-1/Tma20"/>
</dbReference>
<keyword evidence="3" id="KW-1185">Reference proteome</keyword>
<dbReference type="STRING" id="694429.Pyrfu_0216"/>
<dbReference type="Gene3D" id="3.10.450.120">
    <property type="entry name" value="Pre-PUA domain, domain 1"/>
    <property type="match status" value="1"/>
</dbReference>
<dbReference type="GeneID" id="11139855"/>
<dbReference type="SUPFAM" id="SSF88697">
    <property type="entry name" value="PUA domain-like"/>
    <property type="match status" value="1"/>
</dbReference>
<dbReference type="Proteomes" id="UP000001037">
    <property type="component" value="Chromosome"/>
</dbReference>
<dbReference type="FunCoup" id="G0EEX4">
    <property type="interactions" value="44"/>
</dbReference>
<dbReference type="GO" id="GO:0001731">
    <property type="term" value="P:formation of translation preinitiation complex"/>
    <property type="evidence" value="ECO:0007669"/>
    <property type="project" value="InterPro"/>
</dbReference>
<dbReference type="NCBIfam" id="TIGR03684">
    <property type="entry name" value="arCOG00985"/>
    <property type="match status" value="1"/>
</dbReference>
<dbReference type="InterPro" id="IPR022430">
    <property type="entry name" value="CHP03684"/>
</dbReference>
<proteinExistence type="predicted"/>
<reference evidence="2 3" key="1">
    <citation type="journal article" date="2011" name="Stand. Genomic Sci.">
        <title>Complete genome sequence of the hyperthermophilic chemolithoautotroph Pyrolobus fumarii type strain (1A).</title>
        <authorList>
            <person name="Anderson I."/>
            <person name="Goker M."/>
            <person name="Nolan M."/>
            <person name="Lucas S."/>
            <person name="Hammon N."/>
            <person name="Deshpande S."/>
            <person name="Cheng J.F."/>
            <person name="Tapia R."/>
            <person name="Han C."/>
            <person name="Goodwin L."/>
            <person name="Pitluck S."/>
            <person name="Huntemann M."/>
            <person name="Liolios K."/>
            <person name="Ivanova N."/>
            <person name="Pagani I."/>
            <person name="Mavromatis K."/>
            <person name="Ovchinikova G."/>
            <person name="Pati A."/>
            <person name="Chen A."/>
            <person name="Palaniappan K."/>
            <person name="Land M."/>
            <person name="Hauser L."/>
            <person name="Brambilla E.M."/>
            <person name="Huber H."/>
            <person name="Yasawong M."/>
            <person name="Rohde M."/>
            <person name="Spring S."/>
            <person name="Abt B."/>
            <person name="Sikorski J."/>
            <person name="Wirth R."/>
            <person name="Detter J.C."/>
            <person name="Woyke T."/>
            <person name="Bristow J."/>
            <person name="Eisen J.A."/>
            <person name="Markowitz V."/>
            <person name="Hugenholtz P."/>
            <person name="Kyrpides N.C."/>
            <person name="Klenk H.P."/>
            <person name="Lapidus A."/>
        </authorList>
    </citation>
    <scope>NUCLEOTIDE SEQUENCE [LARGE SCALE GENOMIC DNA]</scope>
    <source>
        <strain evidence="3">DSM 11204 / 1A</strain>
    </source>
</reference>
<dbReference type="GO" id="GO:0003723">
    <property type="term" value="F:RNA binding"/>
    <property type="evidence" value="ECO:0007669"/>
    <property type="project" value="InterPro"/>
</dbReference>
<dbReference type="RefSeq" id="WP_014025765.1">
    <property type="nucleotide sequence ID" value="NC_015931.1"/>
</dbReference>
<dbReference type="Pfam" id="PF09183">
    <property type="entry name" value="DUF1947"/>
    <property type="match status" value="1"/>
</dbReference>
<dbReference type="AlphaFoldDB" id="G0EEX4"/>
<feature type="domain" description="PUA" evidence="1">
    <location>
        <begin position="78"/>
        <end position="153"/>
    </location>
</feature>
<dbReference type="KEGG" id="pfm:Pyrfu_0216"/>
<dbReference type="InterPro" id="IPR015266">
    <property type="entry name" value="DUF1947"/>
</dbReference>
<dbReference type="PROSITE" id="PS50890">
    <property type="entry name" value="PUA"/>
    <property type="match status" value="1"/>
</dbReference>
<dbReference type="InterPro" id="IPR015947">
    <property type="entry name" value="PUA-like_sf"/>
</dbReference>
<dbReference type="InterPro" id="IPR004521">
    <property type="entry name" value="Uncharacterised_CHP00451"/>
</dbReference>